<reference evidence="12 13" key="1">
    <citation type="submission" date="2020-08" db="EMBL/GenBank/DDBJ databases">
        <title>Genomic Encyclopedia of Type Strains, Phase IV (KMG-IV): sequencing the most valuable type-strain genomes for metagenomic binning, comparative biology and taxonomic classification.</title>
        <authorList>
            <person name="Goeker M."/>
        </authorList>
    </citation>
    <scope>NUCLEOTIDE SEQUENCE [LARGE SCALE GENOMIC DNA]</scope>
    <source>
        <strain evidence="12 13">DSM 105137</strain>
    </source>
</reference>
<feature type="signal peptide" evidence="10">
    <location>
        <begin position="1"/>
        <end position="21"/>
    </location>
</feature>
<keyword evidence="8" id="KW-0175">Coiled coil</keyword>
<dbReference type="GO" id="GO:0035556">
    <property type="term" value="P:intracellular signal transduction"/>
    <property type="evidence" value="ECO:0007669"/>
    <property type="project" value="InterPro"/>
</dbReference>
<organism evidence="12 13">
    <name type="scientific">Neolewinella aquimaris</name>
    <dbReference type="NCBI Taxonomy" id="1835722"/>
    <lineage>
        <taxon>Bacteria</taxon>
        <taxon>Pseudomonadati</taxon>
        <taxon>Bacteroidota</taxon>
        <taxon>Saprospiria</taxon>
        <taxon>Saprospirales</taxon>
        <taxon>Lewinellaceae</taxon>
        <taxon>Neolewinella</taxon>
    </lineage>
</organism>
<dbReference type="EMBL" id="JACIFF010000002">
    <property type="protein sequence ID" value="MBB4078511.1"/>
    <property type="molecule type" value="Genomic_DNA"/>
</dbReference>
<name>A0A840DZT8_9BACT</name>
<evidence type="ECO:0000256" key="5">
    <source>
        <dbReference type="ARBA" id="ARBA00023136"/>
    </source>
</evidence>
<proteinExistence type="inferred from homology"/>
<dbReference type="InterPro" id="IPR001054">
    <property type="entry name" value="A/G_cyclase"/>
</dbReference>
<dbReference type="GO" id="GO:0016020">
    <property type="term" value="C:membrane"/>
    <property type="evidence" value="ECO:0007669"/>
    <property type="project" value="UniProtKB-SubCell"/>
</dbReference>
<dbReference type="PANTHER" id="PTHR11920:SF335">
    <property type="entry name" value="GUANYLATE CYCLASE"/>
    <property type="match status" value="1"/>
</dbReference>
<evidence type="ECO:0000259" key="11">
    <source>
        <dbReference type="PROSITE" id="PS50125"/>
    </source>
</evidence>
<dbReference type="RefSeq" id="WP_183494757.1">
    <property type="nucleotide sequence ID" value="NZ_JACIFF010000002.1"/>
</dbReference>
<evidence type="ECO:0000313" key="13">
    <source>
        <dbReference type="Proteomes" id="UP000576209"/>
    </source>
</evidence>
<dbReference type="InterPro" id="IPR050401">
    <property type="entry name" value="Cyclic_nucleotide_synthase"/>
</dbReference>
<evidence type="ECO:0000256" key="2">
    <source>
        <dbReference type="ARBA" id="ARBA00022692"/>
    </source>
</evidence>
<keyword evidence="10" id="KW-0732">Signal</keyword>
<feature type="domain" description="Guanylate cyclase" evidence="11">
    <location>
        <begin position="298"/>
        <end position="420"/>
    </location>
</feature>
<evidence type="ECO:0000256" key="6">
    <source>
        <dbReference type="ARBA" id="ARBA00023239"/>
    </source>
</evidence>
<dbReference type="SUPFAM" id="SSF55073">
    <property type="entry name" value="Nucleotide cyclase"/>
    <property type="match status" value="1"/>
</dbReference>
<evidence type="ECO:0000256" key="10">
    <source>
        <dbReference type="SAM" id="SignalP"/>
    </source>
</evidence>
<dbReference type="PROSITE" id="PS50125">
    <property type="entry name" value="GUANYLATE_CYCLASE_2"/>
    <property type="match status" value="1"/>
</dbReference>
<keyword evidence="3" id="KW-0547">Nucleotide-binding</keyword>
<gene>
    <name evidence="12" type="ORF">GGR28_001124</name>
</gene>
<evidence type="ECO:0000256" key="8">
    <source>
        <dbReference type="SAM" id="Coils"/>
    </source>
</evidence>
<dbReference type="Pfam" id="PF00211">
    <property type="entry name" value="Guanylate_cyc"/>
    <property type="match status" value="1"/>
</dbReference>
<accession>A0A840DZT8</accession>
<dbReference type="GO" id="GO:0000166">
    <property type="term" value="F:nucleotide binding"/>
    <property type="evidence" value="ECO:0007669"/>
    <property type="project" value="UniProtKB-KW"/>
</dbReference>
<feature type="coiled-coil region" evidence="8">
    <location>
        <begin position="246"/>
        <end position="273"/>
    </location>
</feature>
<comment type="subcellular location">
    <subcellularLocation>
        <location evidence="1">Membrane</location>
    </subcellularLocation>
</comment>
<feature type="transmembrane region" description="Helical" evidence="9">
    <location>
        <begin position="224"/>
        <end position="241"/>
    </location>
</feature>
<dbReference type="Proteomes" id="UP000576209">
    <property type="component" value="Unassembled WGS sequence"/>
</dbReference>
<evidence type="ECO:0000256" key="9">
    <source>
        <dbReference type="SAM" id="Phobius"/>
    </source>
</evidence>
<dbReference type="AlphaFoldDB" id="A0A840DZT8"/>
<dbReference type="InterPro" id="IPR018297">
    <property type="entry name" value="A/G_cyclase_CS"/>
</dbReference>
<dbReference type="CDD" id="cd07302">
    <property type="entry name" value="CHD"/>
    <property type="match status" value="1"/>
</dbReference>
<dbReference type="PROSITE" id="PS00452">
    <property type="entry name" value="GUANYLATE_CYCLASE_1"/>
    <property type="match status" value="1"/>
</dbReference>
<keyword evidence="4 9" id="KW-1133">Transmembrane helix</keyword>
<dbReference type="GO" id="GO:0004016">
    <property type="term" value="F:adenylate cyclase activity"/>
    <property type="evidence" value="ECO:0007669"/>
    <property type="project" value="UniProtKB-ARBA"/>
</dbReference>
<feature type="chain" id="PRO_5032833542" evidence="10">
    <location>
        <begin position="22"/>
        <end position="473"/>
    </location>
</feature>
<dbReference type="Gene3D" id="3.30.70.1230">
    <property type="entry name" value="Nucleotide cyclase"/>
    <property type="match status" value="1"/>
</dbReference>
<keyword evidence="5 9" id="KW-0472">Membrane</keyword>
<keyword evidence="6 7" id="KW-0456">Lyase</keyword>
<dbReference type="PANTHER" id="PTHR11920">
    <property type="entry name" value="GUANYLYL CYCLASE"/>
    <property type="match status" value="1"/>
</dbReference>
<comment type="caution">
    <text evidence="12">The sequence shown here is derived from an EMBL/GenBank/DDBJ whole genome shotgun (WGS) entry which is preliminary data.</text>
</comment>
<evidence type="ECO:0000313" key="12">
    <source>
        <dbReference type="EMBL" id="MBB4078511.1"/>
    </source>
</evidence>
<keyword evidence="13" id="KW-1185">Reference proteome</keyword>
<evidence type="ECO:0000256" key="1">
    <source>
        <dbReference type="ARBA" id="ARBA00004370"/>
    </source>
</evidence>
<dbReference type="InterPro" id="IPR029787">
    <property type="entry name" value="Nucleotide_cyclase"/>
</dbReference>
<dbReference type="SMART" id="SM00044">
    <property type="entry name" value="CYCc"/>
    <property type="match status" value="1"/>
</dbReference>
<keyword evidence="2 9" id="KW-0812">Transmembrane</keyword>
<evidence type="ECO:0000256" key="3">
    <source>
        <dbReference type="ARBA" id="ARBA00022741"/>
    </source>
</evidence>
<sequence>MNRFCLLFILICLAPALPAQNRYDGQITAIEQMIRQGKYRLARAQSEALTQEGRQQQLTNIEAYGNYLHGRALLEDPAAESKDRVAGVRFLRLASTGFTDSGMVATVDSIAQQLKDIRGGNDTITIRELPEVRDIRLRNRLSERITEAELDQSALSAIVVLQNKEIEALNDSQLRQLVLLQKKDMELDSFQFQTLNDSMLLMRQQMLLDEQKSLTREEVQRRNFLLVLAAGVLVALGLLYLRYRSVQRYQTLLSEKNGRIQEAQQRSDELLLNILPYTVARELKATGKATARRYESATVMFSDFVGFSKIASSREPEELVRLLDQTFRTFDEIIERHGLEKIKTIGDAYMCVGGVPVENEDHAKNTVQAALEIQRYLDKESIFSARIGIHSGAVVAGVVGQKKFAYDIWGDTVNQAARLEKAGSPGEVTISRTTCDLLSAEFSCRHVGVFEAKNIGNMDRYEVLESRLTKNPS</sequence>
<dbReference type="GO" id="GO:0009190">
    <property type="term" value="P:cyclic nucleotide biosynthetic process"/>
    <property type="evidence" value="ECO:0007669"/>
    <property type="project" value="InterPro"/>
</dbReference>
<protein>
    <submittedName>
        <fullName evidence="12">Class 3 adenylate cyclase</fullName>
    </submittedName>
</protein>
<evidence type="ECO:0000256" key="4">
    <source>
        <dbReference type="ARBA" id="ARBA00022989"/>
    </source>
</evidence>
<evidence type="ECO:0000256" key="7">
    <source>
        <dbReference type="RuleBase" id="RU000405"/>
    </source>
</evidence>
<comment type="similarity">
    <text evidence="7">Belongs to the adenylyl cyclase class-4/guanylyl cyclase family.</text>
</comment>